<dbReference type="EMBL" id="JAACJM010000118">
    <property type="protein sequence ID" value="KAF5344794.1"/>
    <property type="molecule type" value="Genomic_DNA"/>
</dbReference>
<evidence type="ECO:0000313" key="2">
    <source>
        <dbReference type="Proteomes" id="UP000559256"/>
    </source>
</evidence>
<name>A0A8H5CN33_9AGAR</name>
<sequence length="93" mass="10754">MLDLLRRAAYFRQNLVVVNRSRRALLGVRREGGRGVMLKPALKSTNTLTSFGRFSSKRPPLLHRDVDQVVRRQWYSQHQIENNPPSLRISPSS</sequence>
<accession>A0A8H5CN33</accession>
<comment type="caution">
    <text evidence="1">The sequence shown here is derived from an EMBL/GenBank/DDBJ whole genome shotgun (WGS) entry which is preliminary data.</text>
</comment>
<protein>
    <submittedName>
        <fullName evidence="1">Uncharacterized protein</fullName>
    </submittedName>
</protein>
<dbReference type="Proteomes" id="UP000559256">
    <property type="component" value="Unassembled WGS sequence"/>
</dbReference>
<evidence type="ECO:0000313" key="1">
    <source>
        <dbReference type="EMBL" id="KAF5344794.1"/>
    </source>
</evidence>
<organism evidence="1 2">
    <name type="scientific">Tetrapyrgos nigripes</name>
    <dbReference type="NCBI Taxonomy" id="182062"/>
    <lineage>
        <taxon>Eukaryota</taxon>
        <taxon>Fungi</taxon>
        <taxon>Dikarya</taxon>
        <taxon>Basidiomycota</taxon>
        <taxon>Agaricomycotina</taxon>
        <taxon>Agaricomycetes</taxon>
        <taxon>Agaricomycetidae</taxon>
        <taxon>Agaricales</taxon>
        <taxon>Marasmiineae</taxon>
        <taxon>Marasmiaceae</taxon>
        <taxon>Tetrapyrgos</taxon>
    </lineage>
</organism>
<reference evidence="1 2" key="1">
    <citation type="journal article" date="2020" name="ISME J.">
        <title>Uncovering the hidden diversity of litter-decomposition mechanisms in mushroom-forming fungi.</title>
        <authorList>
            <person name="Floudas D."/>
            <person name="Bentzer J."/>
            <person name="Ahren D."/>
            <person name="Johansson T."/>
            <person name="Persson P."/>
            <person name="Tunlid A."/>
        </authorList>
    </citation>
    <scope>NUCLEOTIDE SEQUENCE [LARGE SCALE GENOMIC DNA]</scope>
    <source>
        <strain evidence="1 2">CBS 291.85</strain>
    </source>
</reference>
<gene>
    <name evidence="1" type="ORF">D9758_014426</name>
</gene>
<proteinExistence type="predicted"/>
<dbReference type="AlphaFoldDB" id="A0A8H5CN33"/>
<keyword evidence="2" id="KW-1185">Reference proteome</keyword>